<evidence type="ECO:0000313" key="7">
    <source>
        <dbReference type="Proteomes" id="UP001595891"/>
    </source>
</evidence>
<dbReference type="PANTHER" id="PTHR43585">
    <property type="entry name" value="FUMIPYRROLE BIOSYNTHESIS PROTEIN C"/>
    <property type="match status" value="1"/>
</dbReference>
<keyword evidence="2 4" id="KW-0547">Nucleotide-binding</keyword>
<feature type="domain" description="ATP-grasp" evidence="5">
    <location>
        <begin position="115"/>
        <end position="313"/>
    </location>
</feature>
<dbReference type="InterPro" id="IPR011761">
    <property type="entry name" value="ATP-grasp"/>
</dbReference>
<dbReference type="PROSITE" id="PS50975">
    <property type="entry name" value="ATP_GRASP"/>
    <property type="match status" value="1"/>
</dbReference>
<dbReference type="Gene3D" id="3.30.470.20">
    <property type="entry name" value="ATP-grasp fold, B domain"/>
    <property type="match status" value="1"/>
</dbReference>
<dbReference type="PANTHER" id="PTHR43585:SF2">
    <property type="entry name" value="ATP-GRASP ENZYME FSQD"/>
    <property type="match status" value="1"/>
</dbReference>
<dbReference type="InterPro" id="IPR052032">
    <property type="entry name" value="ATP-dep_AA_Ligase"/>
</dbReference>
<keyword evidence="3 4" id="KW-0067">ATP-binding</keyword>
<keyword evidence="1" id="KW-0436">Ligase</keyword>
<keyword evidence="7" id="KW-1185">Reference proteome</keyword>
<protein>
    <recommendedName>
        <fullName evidence="5">ATP-grasp domain-containing protein</fullName>
    </recommendedName>
</protein>
<organism evidence="6 7">
    <name type="scientific">Sphaerisporangium corydalis</name>
    <dbReference type="NCBI Taxonomy" id="1441875"/>
    <lineage>
        <taxon>Bacteria</taxon>
        <taxon>Bacillati</taxon>
        <taxon>Actinomycetota</taxon>
        <taxon>Actinomycetes</taxon>
        <taxon>Streptosporangiales</taxon>
        <taxon>Streptosporangiaceae</taxon>
        <taxon>Sphaerisporangium</taxon>
    </lineage>
</organism>
<reference evidence="7" key="1">
    <citation type="journal article" date="2019" name="Int. J. Syst. Evol. Microbiol.">
        <title>The Global Catalogue of Microorganisms (GCM) 10K type strain sequencing project: providing services to taxonomists for standard genome sequencing and annotation.</title>
        <authorList>
            <consortium name="The Broad Institute Genomics Platform"/>
            <consortium name="The Broad Institute Genome Sequencing Center for Infectious Disease"/>
            <person name="Wu L."/>
            <person name="Ma J."/>
        </authorList>
    </citation>
    <scope>NUCLEOTIDE SEQUENCE [LARGE SCALE GENOMIC DNA]</scope>
    <source>
        <strain evidence="7">CCUG 49560</strain>
    </source>
</reference>
<gene>
    <name evidence="6" type="ORF">ACFO8L_06565</name>
</gene>
<dbReference type="EMBL" id="JBHSFN010000003">
    <property type="protein sequence ID" value="MFC4585724.1"/>
    <property type="molecule type" value="Genomic_DNA"/>
</dbReference>
<dbReference type="Proteomes" id="UP001595891">
    <property type="component" value="Unassembled WGS sequence"/>
</dbReference>
<evidence type="ECO:0000256" key="2">
    <source>
        <dbReference type="ARBA" id="ARBA00022741"/>
    </source>
</evidence>
<proteinExistence type="predicted"/>
<dbReference type="Gene3D" id="3.40.50.20">
    <property type="match status" value="1"/>
</dbReference>
<evidence type="ECO:0000256" key="3">
    <source>
        <dbReference type="ARBA" id="ARBA00022840"/>
    </source>
</evidence>
<evidence type="ECO:0000313" key="6">
    <source>
        <dbReference type="EMBL" id="MFC4585724.1"/>
    </source>
</evidence>
<comment type="caution">
    <text evidence="6">The sequence shown here is derived from an EMBL/GenBank/DDBJ whole genome shotgun (WGS) entry which is preliminary data.</text>
</comment>
<name>A0ABV9E9P9_9ACTN</name>
<evidence type="ECO:0000256" key="1">
    <source>
        <dbReference type="ARBA" id="ARBA00022598"/>
    </source>
</evidence>
<dbReference type="Gene3D" id="3.30.1490.20">
    <property type="entry name" value="ATP-grasp fold, A domain"/>
    <property type="match status" value="1"/>
</dbReference>
<dbReference type="RefSeq" id="WP_262841288.1">
    <property type="nucleotide sequence ID" value="NZ_JANZYP010000004.1"/>
</dbReference>
<evidence type="ECO:0000256" key="4">
    <source>
        <dbReference type="PROSITE-ProRule" id="PRU00409"/>
    </source>
</evidence>
<evidence type="ECO:0000259" key="5">
    <source>
        <dbReference type="PROSITE" id="PS50975"/>
    </source>
</evidence>
<sequence length="424" mass="44882">MNVLVMNRAPLSTRPYPRWIGPEHQVVLLSDATAARGASSQARAGYAHVSLMDPFHDSPLVENEVMRLHAEYGFDRIVTTSEFDLLRAARLRESLGVHGQGVAAATAYRDKIRMKELLGAAGIPVVPFAAAPDLTSLAGFVRDHGYPVVVKPRRGGASIGVEVLRGEADLLGYAGRAPGLGEDHGAPLMVERYLGHQMAHVDGIVIGGEPALIWPSTQGDTSCLGVLSGEPLRSVMLDRDDPLRAPLCDLTRRALAALPTEPVSLFHAEIFVTPGGGLVLNEIACRLGGGRIEEAVELGFGVSLAEVYVRAVAGRSLPPLPAAPARIAGLALFPPRPGTVVRIPRACPVDGVQGYRLGVAEGDVLGPAALSIDEMGSLLVSGHTRREAEGVLAEATDWFIRETILEPGPTRPGVVLAHTTSNRT</sequence>
<dbReference type="InterPro" id="IPR013815">
    <property type="entry name" value="ATP_grasp_subdomain_1"/>
</dbReference>
<dbReference type="SUPFAM" id="SSF56059">
    <property type="entry name" value="Glutathione synthetase ATP-binding domain-like"/>
    <property type="match status" value="1"/>
</dbReference>
<accession>A0ABV9E9P9</accession>